<dbReference type="CDD" id="cd01948">
    <property type="entry name" value="EAL"/>
    <property type="match status" value="1"/>
</dbReference>
<comment type="caution">
    <text evidence="2">The sequence shown here is derived from an EMBL/GenBank/DDBJ whole genome shotgun (WGS) entry which is preliminary data.</text>
</comment>
<dbReference type="EMBL" id="WSES01000007">
    <property type="protein sequence ID" value="MVW62924.1"/>
    <property type="molecule type" value="Genomic_DNA"/>
</dbReference>
<dbReference type="InterPro" id="IPR050706">
    <property type="entry name" value="Cyclic-di-GMP_PDE-like"/>
</dbReference>
<dbReference type="SUPFAM" id="SSF141868">
    <property type="entry name" value="EAL domain-like"/>
    <property type="match status" value="1"/>
</dbReference>
<dbReference type="Pfam" id="PF00563">
    <property type="entry name" value="EAL"/>
    <property type="match status" value="1"/>
</dbReference>
<name>A0A7X3G4S1_9BURK</name>
<gene>
    <name evidence="2" type="ORF">GPY61_23690</name>
</gene>
<dbReference type="InterPro" id="IPR025991">
    <property type="entry name" value="Chemoreceptor_zinc-bind_dom"/>
</dbReference>
<dbReference type="GO" id="GO:0071111">
    <property type="term" value="F:cyclic-guanylate-specific phosphodiesterase activity"/>
    <property type="evidence" value="ECO:0007669"/>
    <property type="project" value="InterPro"/>
</dbReference>
<evidence type="ECO:0000313" key="2">
    <source>
        <dbReference type="EMBL" id="MVW62924.1"/>
    </source>
</evidence>
<sequence>MVNVTADEIRSGLRNNEFILYYQPKASLITNRIVGAEALVRWRRPDGTILSPGAFVPLAERERLINRLTLQLLPQLIGDLVDHGLADQLCISFNVSTCDLEDPVLTHAILDAILTQRLPPAALELEITETQALQSGPEVLGNIRALSDAGIGLAMDDYGIGYSSMDTLSQWPFTTIKLDQGIVERMLDSPKNATIVRSSIRLAHELGLEVVAEGVETVSQHDFLVEAGCRIAQGFLLSRPLPLAEFKAFCAHPSHCRGLPVGLVHMAIVDHVQWRREMASYAIQRSSLPPDSPLRQTNTYPALCLTKCALGKWYAGEGLHFADLPMFRDLDAPHRGLHDVGARIVARIRAGAGPAEMAPLLHELKQVSVTLIRILEDLEDSGLEALFRLQSRATHH</sequence>
<organism evidence="2 3">
    <name type="scientific">Massilia cellulosiltytica</name>
    <dbReference type="NCBI Taxonomy" id="2683234"/>
    <lineage>
        <taxon>Bacteria</taxon>
        <taxon>Pseudomonadati</taxon>
        <taxon>Pseudomonadota</taxon>
        <taxon>Betaproteobacteria</taxon>
        <taxon>Burkholderiales</taxon>
        <taxon>Oxalobacteraceae</taxon>
        <taxon>Telluria group</taxon>
        <taxon>Massilia</taxon>
    </lineage>
</organism>
<reference evidence="2 3" key="1">
    <citation type="submission" date="2019-12" db="EMBL/GenBank/DDBJ databases">
        <authorList>
            <person name="Li C."/>
            <person name="Zhao J."/>
        </authorList>
    </citation>
    <scope>NUCLEOTIDE SEQUENCE [LARGE SCALE GENOMIC DNA]</scope>
    <source>
        <strain evidence="2 3">NEAU-DD11</strain>
    </source>
</reference>
<dbReference type="InterPro" id="IPR001633">
    <property type="entry name" value="EAL_dom"/>
</dbReference>
<dbReference type="SMART" id="SM00052">
    <property type="entry name" value="EAL"/>
    <property type="match status" value="1"/>
</dbReference>
<dbReference type="Gene3D" id="1.20.120.30">
    <property type="entry name" value="Aspartate receptor, ligand-binding domain"/>
    <property type="match status" value="1"/>
</dbReference>
<dbReference type="AlphaFoldDB" id="A0A7X3G4S1"/>
<dbReference type="PANTHER" id="PTHR33121:SF70">
    <property type="entry name" value="SIGNALING PROTEIN YKOW"/>
    <property type="match status" value="1"/>
</dbReference>
<accession>A0A7X3G4S1</accession>
<dbReference type="PROSITE" id="PS50883">
    <property type="entry name" value="EAL"/>
    <property type="match status" value="1"/>
</dbReference>
<keyword evidence="3" id="KW-1185">Reference proteome</keyword>
<protein>
    <submittedName>
        <fullName evidence="2">EAL domain-containing protein</fullName>
    </submittedName>
</protein>
<dbReference type="PANTHER" id="PTHR33121">
    <property type="entry name" value="CYCLIC DI-GMP PHOSPHODIESTERASE PDEF"/>
    <property type="match status" value="1"/>
</dbReference>
<evidence type="ECO:0000259" key="1">
    <source>
        <dbReference type="PROSITE" id="PS50883"/>
    </source>
</evidence>
<dbReference type="Pfam" id="PF13682">
    <property type="entry name" value="CZB"/>
    <property type="match status" value="1"/>
</dbReference>
<dbReference type="Proteomes" id="UP000443353">
    <property type="component" value="Unassembled WGS sequence"/>
</dbReference>
<dbReference type="InterPro" id="IPR035919">
    <property type="entry name" value="EAL_sf"/>
</dbReference>
<proteinExistence type="predicted"/>
<dbReference type="Gene3D" id="3.20.20.450">
    <property type="entry name" value="EAL domain"/>
    <property type="match status" value="1"/>
</dbReference>
<dbReference type="RefSeq" id="WP_160410099.1">
    <property type="nucleotide sequence ID" value="NZ_WSES01000007.1"/>
</dbReference>
<evidence type="ECO:0000313" key="3">
    <source>
        <dbReference type="Proteomes" id="UP000443353"/>
    </source>
</evidence>
<feature type="domain" description="EAL" evidence="1">
    <location>
        <begin position="2"/>
        <end position="254"/>
    </location>
</feature>